<dbReference type="OrthoDB" id="10650498at2759"/>
<evidence type="ECO:0000313" key="2">
    <source>
        <dbReference type="EMBL" id="POR32497.1"/>
    </source>
</evidence>
<feature type="compositionally biased region" description="Acidic residues" evidence="1">
    <location>
        <begin position="146"/>
        <end position="159"/>
    </location>
</feature>
<dbReference type="EMBL" id="PKSG01000834">
    <property type="protein sequence ID" value="POR32497.1"/>
    <property type="molecule type" value="Genomic_DNA"/>
</dbReference>
<proteinExistence type="predicted"/>
<keyword evidence="3" id="KW-1185">Reference proteome</keyword>
<dbReference type="STRING" id="94208.A0A2S4KQN1"/>
<evidence type="ECO:0000256" key="1">
    <source>
        <dbReference type="SAM" id="MobiDB-lite"/>
    </source>
</evidence>
<feature type="region of interest" description="Disordered" evidence="1">
    <location>
        <begin position="16"/>
        <end position="42"/>
    </location>
</feature>
<comment type="caution">
    <text evidence="2">The sequence shown here is derived from an EMBL/GenBank/DDBJ whole genome shotgun (WGS) entry which is preliminary data.</text>
</comment>
<dbReference type="Proteomes" id="UP000237481">
    <property type="component" value="Unassembled WGS sequence"/>
</dbReference>
<gene>
    <name evidence="2" type="ORF">TPAR_07273</name>
</gene>
<accession>A0A2S4KQN1</accession>
<feature type="region of interest" description="Disordered" evidence="1">
    <location>
        <begin position="132"/>
        <end position="161"/>
    </location>
</feature>
<reference evidence="2 3" key="1">
    <citation type="submission" date="2018-01" db="EMBL/GenBank/DDBJ databases">
        <title>Harnessing the power of phylogenomics to disentangle the directionality and signatures of interkingdom host jumping in the parasitic fungal genus Tolypocladium.</title>
        <authorList>
            <person name="Quandt C.A."/>
            <person name="Patterson W."/>
            <person name="Spatafora J.W."/>
        </authorList>
    </citation>
    <scope>NUCLEOTIDE SEQUENCE [LARGE SCALE GENOMIC DNA]</scope>
    <source>
        <strain evidence="2 3">NRBC 100945</strain>
    </source>
</reference>
<organism evidence="2 3">
    <name type="scientific">Tolypocladium paradoxum</name>
    <dbReference type="NCBI Taxonomy" id="94208"/>
    <lineage>
        <taxon>Eukaryota</taxon>
        <taxon>Fungi</taxon>
        <taxon>Dikarya</taxon>
        <taxon>Ascomycota</taxon>
        <taxon>Pezizomycotina</taxon>
        <taxon>Sordariomycetes</taxon>
        <taxon>Hypocreomycetidae</taxon>
        <taxon>Hypocreales</taxon>
        <taxon>Ophiocordycipitaceae</taxon>
        <taxon>Tolypocladium</taxon>
    </lineage>
</organism>
<feature type="compositionally biased region" description="Polar residues" evidence="1">
    <location>
        <begin position="17"/>
        <end position="37"/>
    </location>
</feature>
<dbReference type="AlphaFoldDB" id="A0A2S4KQN1"/>
<sequence length="184" mass="20385">MSAIPVDELGTELFRDTLSSPQLPTPVAASSTHNQGRSPAEVQQEFIRLWNRKKEENDMLESMNAPDAAALEALRSSGSIHDRRPAPSTPQGENALDTPGPAMDFDTSVEAYVRSSPEILGGNARVRHVVEIASPTPADSERNVEMDDNDMDSSYEDEFSSASTSLRSSIMKYEWKHGRRYHSY</sequence>
<feature type="region of interest" description="Disordered" evidence="1">
    <location>
        <begin position="75"/>
        <end position="104"/>
    </location>
</feature>
<evidence type="ECO:0000313" key="3">
    <source>
        <dbReference type="Proteomes" id="UP000237481"/>
    </source>
</evidence>
<name>A0A2S4KQN1_9HYPO</name>
<protein>
    <submittedName>
        <fullName evidence="2">Uncharacterized protein</fullName>
    </submittedName>
</protein>